<organism evidence="1 2">
    <name type="scientific">Streptomyces luteolus</name>
    <dbReference type="NCBI Taxonomy" id="3043615"/>
    <lineage>
        <taxon>Bacteria</taxon>
        <taxon>Bacillati</taxon>
        <taxon>Actinomycetota</taxon>
        <taxon>Actinomycetes</taxon>
        <taxon>Kitasatosporales</taxon>
        <taxon>Streptomycetaceae</taxon>
        <taxon>Streptomyces</taxon>
    </lineage>
</organism>
<name>A0ABT6SP10_9ACTN</name>
<protein>
    <submittedName>
        <fullName evidence="1">Uncharacterized protein</fullName>
    </submittedName>
</protein>
<keyword evidence="2" id="KW-1185">Reference proteome</keyword>
<gene>
    <name evidence="1" type="ORF">QIT00_01690</name>
</gene>
<dbReference type="Proteomes" id="UP001237105">
    <property type="component" value="Unassembled WGS sequence"/>
</dbReference>
<evidence type="ECO:0000313" key="1">
    <source>
        <dbReference type="EMBL" id="MDI3417285.1"/>
    </source>
</evidence>
<reference evidence="1 2" key="1">
    <citation type="submission" date="2023-05" db="EMBL/GenBank/DDBJ databases">
        <title>Draft genome sequence of Streptomyces sp. B-S-A12 isolated from a cave soil in Thailand.</title>
        <authorList>
            <person name="Chamroensaksri N."/>
            <person name="Muangham S."/>
        </authorList>
    </citation>
    <scope>NUCLEOTIDE SEQUENCE [LARGE SCALE GENOMIC DNA]</scope>
    <source>
        <strain evidence="1 2">B-S-A12</strain>
    </source>
</reference>
<dbReference type="RefSeq" id="WP_282533194.1">
    <property type="nucleotide sequence ID" value="NZ_JASCIS010000001.1"/>
</dbReference>
<evidence type="ECO:0000313" key="2">
    <source>
        <dbReference type="Proteomes" id="UP001237105"/>
    </source>
</evidence>
<comment type="caution">
    <text evidence="1">The sequence shown here is derived from an EMBL/GenBank/DDBJ whole genome shotgun (WGS) entry which is preliminary data.</text>
</comment>
<accession>A0ABT6SP10</accession>
<dbReference type="EMBL" id="JASCIS010000001">
    <property type="protein sequence ID" value="MDI3417285.1"/>
    <property type="molecule type" value="Genomic_DNA"/>
</dbReference>
<sequence length="54" mass="6180">MEALHDYLSPFLEELVQKNLTNVIRGMTQDERDKVAELAGAIDEPVRPFTPYAF</sequence>
<proteinExistence type="predicted"/>